<gene>
    <name evidence="1" type="ORF">HRbin17_02496</name>
</gene>
<reference evidence="2" key="1">
    <citation type="submission" date="2017-09" db="EMBL/GenBank/DDBJ databases">
        <title>Metaegenomics of thermophilic ammonia-oxidizing enrichment culture.</title>
        <authorList>
            <person name="Kato S."/>
            <person name="Suzuki K."/>
        </authorList>
    </citation>
    <scope>NUCLEOTIDE SEQUENCE [LARGE SCALE GENOMIC DNA]</scope>
</reference>
<name>A0A2H5XFK1_9BACT</name>
<dbReference type="AlphaFoldDB" id="A0A2H5XFK1"/>
<sequence length="111" mass="12289">MVGQKNGDIVWVNFSCHPAVVQVNDLISADYVGALMRFVETHLPQCRMCLFAQSACGDVNTVDQTTSDFTDAELYGMALAGEVIKQVALLRLHYGHLDREAVAQTFRRISV</sequence>
<organism evidence="1 2">
    <name type="scientific">Candidatus Fervidibacter japonicus</name>
    <dbReference type="NCBI Taxonomy" id="2035412"/>
    <lineage>
        <taxon>Bacteria</taxon>
        <taxon>Candidatus Fervidibacterota</taxon>
        <taxon>Candidatus Fervidibacter</taxon>
    </lineage>
</organism>
<accession>A0A2H5XFK1</accession>
<protein>
    <submittedName>
        <fullName evidence="1">Uncharacterized protein</fullName>
    </submittedName>
</protein>
<evidence type="ECO:0000313" key="2">
    <source>
        <dbReference type="Proteomes" id="UP000236173"/>
    </source>
</evidence>
<proteinExistence type="predicted"/>
<comment type="caution">
    <text evidence="1">The sequence shown here is derived from an EMBL/GenBank/DDBJ whole genome shotgun (WGS) entry which is preliminary data.</text>
</comment>
<dbReference type="Proteomes" id="UP000236173">
    <property type="component" value="Unassembled WGS sequence"/>
</dbReference>
<evidence type="ECO:0000313" key="1">
    <source>
        <dbReference type="EMBL" id="GBC99963.1"/>
    </source>
</evidence>
<dbReference type="EMBL" id="BEHT01000045">
    <property type="protein sequence ID" value="GBC99963.1"/>
    <property type="molecule type" value="Genomic_DNA"/>
</dbReference>